<reference evidence="2" key="2">
    <citation type="submission" date="2015-01" db="EMBL/GenBank/DDBJ databases">
        <title>Evolutionary Origins and Diversification of the Mycorrhizal Mutualists.</title>
        <authorList>
            <consortium name="DOE Joint Genome Institute"/>
            <consortium name="Mycorrhizal Genomics Consortium"/>
            <person name="Kohler A."/>
            <person name="Kuo A."/>
            <person name="Nagy L.G."/>
            <person name="Floudas D."/>
            <person name="Copeland A."/>
            <person name="Barry K.W."/>
            <person name="Cichocki N."/>
            <person name="Veneault-Fourrey C."/>
            <person name="LaButti K."/>
            <person name="Lindquist E.A."/>
            <person name="Lipzen A."/>
            <person name="Lundell T."/>
            <person name="Morin E."/>
            <person name="Murat C."/>
            <person name="Riley R."/>
            <person name="Ohm R."/>
            <person name="Sun H."/>
            <person name="Tunlid A."/>
            <person name="Henrissat B."/>
            <person name="Grigoriev I.V."/>
            <person name="Hibbett D.S."/>
            <person name="Martin F."/>
        </authorList>
    </citation>
    <scope>NUCLEOTIDE SEQUENCE [LARGE SCALE GENOMIC DNA]</scope>
    <source>
        <strain evidence="2">LaAM-08-1</strain>
    </source>
</reference>
<dbReference type="Proteomes" id="UP000054477">
    <property type="component" value="Unassembled WGS sequence"/>
</dbReference>
<proteinExistence type="predicted"/>
<name>A0A0C9X8S3_9AGAR</name>
<evidence type="ECO:0000313" key="1">
    <source>
        <dbReference type="EMBL" id="KIJ93991.1"/>
    </source>
</evidence>
<dbReference type="EMBL" id="KN838814">
    <property type="protein sequence ID" value="KIJ93991.1"/>
    <property type="molecule type" value="Genomic_DNA"/>
</dbReference>
<keyword evidence="2" id="KW-1185">Reference proteome</keyword>
<gene>
    <name evidence="1" type="ORF">K443DRAFT_372300</name>
</gene>
<organism evidence="1 2">
    <name type="scientific">Laccaria amethystina LaAM-08-1</name>
    <dbReference type="NCBI Taxonomy" id="1095629"/>
    <lineage>
        <taxon>Eukaryota</taxon>
        <taxon>Fungi</taxon>
        <taxon>Dikarya</taxon>
        <taxon>Basidiomycota</taxon>
        <taxon>Agaricomycotina</taxon>
        <taxon>Agaricomycetes</taxon>
        <taxon>Agaricomycetidae</taxon>
        <taxon>Agaricales</taxon>
        <taxon>Agaricineae</taxon>
        <taxon>Hydnangiaceae</taxon>
        <taxon>Laccaria</taxon>
    </lineage>
</organism>
<accession>A0A0C9X8S3</accession>
<evidence type="ECO:0000313" key="2">
    <source>
        <dbReference type="Proteomes" id="UP000054477"/>
    </source>
</evidence>
<sequence length="139" mass="15757">MLLPCHHSCVRSLLRLSPTNEYESEGLYSQLMIGIFSPTNVGASNTRAFKCDRRLHVEHVSEVSLEVRRSFETLTCLVVPGRTYLDRPSRFDTRPFPFSARVRMRSKEGLGSFSIDSGVWGHEDALSSACVKQHDHCRT</sequence>
<reference evidence="1 2" key="1">
    <citation type="submission" date="2014-04" db="EMBL/GenBank/DDBJ databases">
        <authorList>
            <consortium name="DOE Joint Genome Institute"/>
            <person name="Kuo A."/>
            <person name="Kohler A."/>
            <person name="Nagy L.G."/>
            <person name="Floudas D."/>
            <person name="Copeland A."/>
            <person name="Barry K.W."/>
            <person name="Cichocki N."/>
            <person name="Veneault-Fourrey C."/>
            <person name="LaButti K."/>
            <person name="Lindquist E.A."/>
            <person name="Lipzen A."/>
            <person name="Lundell T."/>
            <person name="Morin E."/>
            <person name="Murat C."/>
            <person name="Sun H."/>
            <person name="Tunlid A."/>
            <person name="Henrissat B."/>
            <person name="Grigoriev I.V."/>
            <person name="Hibbett D.S."/>
            <person name="Martin F."/>
            <person name="Nordberg H.P."/>
            <person name="Cantor M.N."/>
            <person name="Hua S.X."/>
        </authorList>
    </citation>
    <scope>NUCLEOTIDE SEQUENCE [LARGE SCALE GENOMIC DNA]</scope>
    <source>
        <strain evidence="1 2">LaAM-08-1</strain>
    </source>
</reference>
<protein>
    <submittedName>
        <fullName evidence="1">Uncharacterized protein</fullName>
    </submittedName>
</protein>
<dbReference type="AlphaFoldDB" id="A0A0C9X8S3"/>
<dbReference type="HOGENOM" id="CLU_1845417_0_0_1"/>